<dbReference type="RefSeq" id="WP_006230524.1">
    <property type="nucleotide sequence ID" value="NZ_CH724134.1"/>
</dbReference>
<keyword evidence="1" id="KW-0812">Transmembrane</keyword>
<keyword evidence="1" id="KW-0472">Membrane</keyword>
<evidence type="ECO:0000313" key="2">
    <source>
        <dbReference type="EMBL" id="EAS44009.1"/>
    </source>
</evidence>
<keyword evidence="1" id="KW-1133">Transmembrane helix</keyword>
<name>Q1Z635_9GAMM</name>
<feature type="transmembrane region" description="Helical" evidence="1">
    <location>
        <begin position="62"/>
        <end position="83"/>
    </location>
</feature>
<dbReference type="AlphaFoldDB" id="Q1Z635"/>
<comment type="caution">
    <text evidence="2">The sequence shown here is derived from an EMBL/GenBank/DDBJ whole genome shotgun (WGS) entry which is preliminary data.</text>
</comment>
<reference evidence="2 3" key="1">
    <citation type="submission" date="2006-03" db="EMBL/GenBank/DDBJ databases">
        <authorList>
            <person name="Bartlett D.H."/>
            <person name="Valle G."/>
            <person name="Lauro F.M."/>
            <person name="Vezzi A."/>
            <person name="Simonato F."/>
            <person name="Eloe E."/>
            <person name="Vitulo N."/>
            <person name="Stratton T.K."/>
            <person name="D'angelo M."/>
            <person name="Ferriera S."/>
            <person name="Johnson J."/>
            <person name="Kravitz S."/>
            <person name="Beeson K."/>
            <person name="Sutton G."/>
            <person name="Rogers Y."/>
            <person name="Friedman R."/>
            <person name="Frazier M."/>
            <person name="Venter J.C."/>
        </authorList>
    </citation>
    <scope>NUCLEOTIDE SEQUENCE [LARGE SCALE GENOMIC DNA]</scope>
    <source>
        <strain evidence="2 3">3TCK</strain>
    </source>
</reference>
<dbReference type="EMBL" id="AAPH01000007">
    <property type="protein sequence ID" value="EAS44009.1"/>
    <property type="molecule type" value="Genomic_DNA"/>
</dbReference>
<feature type="transmembrane region" description="Helical" evidence="1">
    <location>
        <begin position="30"/>
        <end position="56"/>
    </location>
</feature>
<gene>
    <name evidence="2" type="ORF">P3TCK_12511</name>
</gene>
<evidence type="ECO:0000313" key="3">
    <source>
        <dbReference type="Proteomes" id="UP000003789"/>
    </source>
</evidence>
<protein>
    <submittedName>
        <fullName evidence="2">Uncharacterized protein</fullName>
    </submittedName>
</protein>
<dbReference type="Proteomes" id="UP000003789">
    <property type="component" value="Unassembled WGS sequence"/>
</dbReference>
<feature type="transmembrane region" description="Helical" evidence="1">
    <location>
        <begin position="6"/>
        <end position="23"/>
    </location>
</feature>
<dbReference type="HOGENOM" id="CLU_2480645_0_0_6"/>
<organism evidence="2 3">
    <name type="scientific">Photobacterium profundum 3TCK</name>
    <dbReference type="NCBI Taxonomy" id="314280"/>
    <lineage>
        <taxon>Bacteria</taxon>
        <taxon>Pseudomonadati</taxon>
        <taxon>Pseudomonadota</taxon>
        <taxon>Gammaproteobacteria</taxon>
        <taxon>Vibrionales</taxon>
        <taxon>Vibrionaceae</taxon>
        <taxon>Photobacterium</taxon>
    </lineage>
</organism>
<evidence type="ECO:0000256" key="1">
    <source>
        <dbReference type="SAM" id="Phobius"/>
    </source>
</evidence>
<proteinExistence type="predicted"/>
<accession>Q1Z635</accession>
<sequence>MSVFISYSPALLSILFLFFTLKFNGQDKSVLICFFIMISQLLAASLCVRTIFIGVMNFDMNLMIPLDLFISLLIVSAMVRDYVQNKS</sequence>